<proteinExistence type="predicted"/>
<organism evidence="1 2">
    <name type="scientific">Methanoculleus chikugoensis</name>
    <dbReference type="NCBI Taxonomy" id="118126"/>
    <lineage>
        <taxon>Archaea</taxon>
        <taxon>Methanobacteriati</taxon>
        <taxon>Methanobacteriota</taxon>
        <taxon>Stenosarchaea group</taxon>
        <taxon>Methanomicrobia</taxon>
        <taxon>Methanomicrobiales</taxon>
        <taxon>Methanomicrobiaceae</taxon>
        <taxon>Methanoculleus</taxon>
    </lineage>
</organism>
<evidence type="ECO:0000313" key="1">
    <source>
        <dbReference type="EMBL" id="SCL76376.1"/>
    </source>
</evidence>
<dbReference type="InterPro" id="IPR001451">
    <property type="entry name" value="Hexapep"/>
</dbReference>
<dbReference type="SUPFAM" id="SSF51161">
    <property type="entry name" value="Trimeric LpxA-like enzymes"/>
    <property type="match status" value="1"/>
</dbReference>
<protein>
    <submittedName>
        <fullName evidence="1">2,3,4,5-tetrahydropyridine-2,6-dicarboxylate N-acetyltransferase</fullName>
        <ecNumber evidence="1">2.3.1.89</ecNumber>
    </submittedName>
</protein>
<dbReference type="InterPro" id="IPR047324">
    <property type="entry name" value="LbH_gamma_CA-like"/>
</dbReference>
<dbReference type="CDD" id="cd04645">
    <property type="entry name" value="LbH_gamma_CA_like"/>
    <property type="match status" value="1"/>
</dbReference>
<gene>
    <name evidence="1" type="primary">dapH</name>
    <name evidence="1" type="ORF">L21_2304</name>
</gene>
<dbReference type="Pfam" id="PF00132">
    <property type="entry name" value="Hexapep"/>
    <property type="match status" value="1"/>
</dbReference>
<dbReference type="GO" id="GO:0047200">
    <property type="term" value="F:tetrahydrodipicolinate N-acetyltransferase activity"/>
    <property type="evidence" value="ECO:0007669"/>
    <property type="project" value="UniProtKB-EC"/>
</dbReference>
<dbReference type="EMBL" id="FMID01000055">
    <property type="protein sequence ID" value="SCL76376.1"/>
    <property type="molecule type" value="Genomic_DNA"/>
</dbReference>
<dbReference type="OrthoDB" id="10940at2157"/>
<sequence length="163" mass="16780">MESGTVVGNRVFVAENATVIGDVRLADDVSVWFGAVVRGDRDTITVGAGSNIQDNAVVHTTPGFGVTIGAEVSVGHGAILHGCTIRDRVLVGMGAVVLNGAVVGEGSIIGAGAVVTEGKEIPSNSLVLGVPGKVIRETTPEQQESILHNAREYVNLAGRYRHG</sequence>
<dbReference type="PANTHER" id="PTHR13061">
    <property type="entry name" value="DYNACTIN SUBUNIT P25"/>
    <property type="match status" value="1"/>
</dbReference>
<dbReference type="AlphaFoldDB" id="A0A1M4MNC7"/>
<keyword evidence="1" id="KW-0808">Transferase</keyword>
<dbReference type="RefSeq" id="WP_074370589.1">
    <property type="nucleotide sequence ID" value="NZ_FMID01000055.1"/>
</dbReference>
<accession>A0A1M4MNC7</accession>
<dbReference type="STRING" id="118126.L21_2304"/>
<dbReference type="Gene3D" id="2.160.10.10">
    <property type="entry name" value="Hexapeptide repeat proteins"/>
    <property type="match status" value="1"/>
</dbReference>
<reference evidence="1 2" key="1">
    <citation type="submission" date="2016-08" db="EMBL/GenBank/DDBJ databases">
        <authorList>
            <person name="Seilhamer J.J."/>
        </authorList>
    </citation>
    <scope>NUCLEOTIDE SEQUENCE [LARGE SCALE GENOMIC DNA]</scope>
    <source>
        <strain evidence="1">L21-II-0</strain>
    </source>
</reference>
<dbReference type="PANTHER" id="PTHR13061:SF29">
    <property type="entry name" value="GAMMA CARBONIC ANHYDRASE-LIKE 1, MITOCHONDRIAL-RELATED"/>
    <property type="match status" value="1"/>
</dbReference>
<dbReference type="Proteomes" id="UP000184671">
    <property type="component" value="Unassembled WGS sequence"/>
</dbReference>
<keyword evidence="1" id="KW-0012">Acyltransferase</keyword>
<dbReference type="EC" id="2.3.1.89" evidence="1"/>
<evidence type="ECO:0000313" key="2">
    <source>
        <dbReference type="Proteomes" id="UP000184671"/>
    </source>
</evidence>
<name>A0A1M4MNC7_9EURY</name>
<dbReference type="InterPro" id="IPR011004">
    <property type="entry name" value="Trimer_LpxA-like_sf"/>
</dbReference>
<dbReference type="InterPro" id="IPR050484">
    <property type="entry name" value="Transf_Hexapept/Carb_Anhydrase"/>
</dbReference>